<comment type="caution">
    <text evidence="1">The sequence shown here is derived from an EMBL/GenBank/DDBJ whole genome shotgun (WGS) entry which is preliminary data.</text>
</comment>
<reference evidence="1 2" key="1">
    <citation type="journal article" date="2019" name="Sci. Rep.">
        <title>Orb-weaving spider Araneus ventricosus genome elucidates the spidroin gene catalogue.</title>
        <authorList>
            <person name="Kono N."/>
            <person name="Nakamura H."/>
            <person name="Ohtoshi R."/>
            <person name="Moran D.A.P."/>
            <person name="Shinohara A."/>
            <person name="Yoshida Y."/>
            <person name="Fujiwara M."/>
            <person name="Mori M."/>
            <person name="Tomita M."/>
            <person name="Arakawa K."/>
        </authorList>
    </citation>
    <scope>NUCLEOTIDE SEQUENCE [LARGE SCALE GENOMIC DNA]</scope>
</reference>
<dbReference type="AlphaFoldDB" id="A0A4Y2EBP9"/>
<dbReference type="Proteomes" id="UP000499080">
    <property type="component" value="Unassembled WGS sequence"/>
</dbReference>
<sequence length="119" mass="13489">MTLKRIANRGTELRRFYFQVREDPEAVRIREASHCNRGNFLASNSLTCLGNLEGEVWSYGTVIVLSQQRLLHPAFGANIVCCFCRRVSDQVFCFRRAEKGGSFGTSMFTKECDTVLAVE</sequence>
<dbReference type="EMBL" id="BGPR01000538">
    <property type="protein sequence ID" value="GBM25448.1"/>
    <property type="molecule type" value="Genomic_DNA"/>
</dbReference>
<gene>
    <name evidence="1" type="ORF">AVEN_261567_1</name>
</gene>
<proteinExistence type="predicted"/>
<accession>A0A4Y2EBP9</accession>
<evidence type="ECO:0000313" key="2">
    <source>
        <dbReference type="Proteomes" id="UP000499080"/>
    </source>
</evidence>
<protein>
    <submittedName>
        <fullName evidence="1">Uncharacterized protein</fullName>
    </submittedName>
</protein>
<name>A0A4Y2EBP9_ARAVE</name>
<organism evidence="1 2">
    <name type="scientific">Araneus ventricosus</name>
    <name type="common">Orbweaver spider</name>
    <name type="synonym">Epeira ventricosa</name>
    <dbReference type="NCBI Taxonomy" id="182803"/>
    <lineage>
        <taxon>Eukaryota</taxon>
        <taxon>Metazoa</taxon>
        <taxon>Ecdysozoa</taxon>
        <taxon>Arthropoda</taxon>
        <taxon>Chelicerata</taxon>
        <taxon>Arachnida</taxon>
        <taxon>Araneae</taxon>
        <taxon>Araneomorphae</taxon>
        <taxon>Entelegynae</taxon>
        <taxon>Araneoidea</taxon>
        <taxon>Araneidae</taxon>
        <taxon>Araneus</taxon>
    </lineage>
</organism>
<keyword evidence="2" id="KW-1185">Reference proteome</keyword>
<evidence type="ECO:0000313" key="1">
    <source>
        <dbReference type="EMBL" id="GBM25448.1"/>
    </source>
</evidence>